<keyword evidence="6" id="KW-1185">Reference proteome</keyword>
<comment type="caution">
    <text evidence="5">The sequence shown here is derived from an EMBL/GenBank/DDBJ whole genome shotgun (WGS) entry which is preliminary data.</text>
</comment>
<keyword evidence="2" id="KW-1133">Transmembrane helix</keyword>
<name>A0AAN6SSU4_9PEZI</name>
<dbReference type="EMBL" id="MU854369">
    <property type="protein sequence ID" value="KAK4040821.1"/>
    <property type="molecule type" value="Genomic_DNA"/>
</dbReference>
<feature type="transmembrane region" description="Helical" evidence="2">
    <location>
        <begin position="300"/>
        <end position="320"/>
    </location>
</feature>
<dbReference type="GO" id="GO:0016020">
    <property type="term" value="C:membrane"/>
    <property type="evidence" value="ECO:0007669"/>
    <property type="project" value="TreeGrafter"/>
</dbReference>
<accession>A0AAN6SSU4</accession>
<evidence type="ECO:0000256" key="3">
    <source>
        <dbReference type="SAM" id="SignalP"/>
    </source>
</evidence>
<evidence type="ECO:0000259" key="4">
    <source>
        <dbReference type="Pfam" id="PF06011"/>
    </source>
</evidence>
<keyword evidence="3" id="KW-0732">Signal</keyword>
<feature type="transmembrane region" description="Helical" evidence="2">
    <location>
        <begin position="239"/>
        <end position="260"/>
    </location>
</feature>
<feature type="compositionally biased region" description="Low complexity" evidence="1">
    <location>
        <begin position="712"/>
        <end position="724"/>
    </location>
</feature>
<gene>
    <name evidence="5" type="ORF">C8A01DRAFT_15361</name>
</gene>
<feature type="region of interest" description="Disordered" evidence="1">
    <location>
        <begin position="370"/>
        <end position="390"/>
    </location>
</feature>
<evidence type="ECO:0000256" key="1">
    <source>
        <dbReference type="SAM" id="MobiDB-lite"/>
    </source>
</evidence>
<feature type="compositionally biased region" description="Low complexity" evidence="1">
    <location>
        <begin position="656"/>
        <end position="669"/>
    </location>
</feature>
<feature type="compositionally biased region" description="Low complexity" evidence="1">
    <location>
        <begin position="600"/>
        <end position="627"/>
    </location>
</feature>
<feature type="transmembrane region" description="Helical" evidence="2">
    <location>
        <begin position="326"/>
        <end position="348"/>
    </location>
</feature>
<reference evidence="6" key="1">
    <citation type="journal article" date="2023" name="Mol. Phylogenet. Evol.">
        <title>Genome-scale phylogeny and comparative genomics of the fungal order Sordariales.</title>
        <authorList>
            <person name="Hensen N."/>
            <person name="Bonometti L."/>
            <person name="Westerberg I."/>
            <person name="Brannstrom I.O."/>
            <person name="Guillou S."/>
            <person name="Cros-Aarteil S."/>
            <person name="Calhoun S."/>
            <person name="Haridas S."/>
            <person name="Kuo A."/>
            <person name="Mondo S."/>
            <person name="Pangilinan J."/>
            <person name="Riley R."/>
            <person name="LaButti K."/>
            <person name="Andreopoulos B."/>
            <person name="Lipzen A."/>
            <person name="Chen C."/>
            <person name="Yan M."/>
            <person name="Daum C."/>
            <person name="Ng V."/>
            <person name="Clum A."/>
            <person name="Steindorff A."/>
            <person name="Ohm R.A."/>
            <person name="Martin F."/>
            <person name="Silar P."/>
            <person name="Natvig D.O."/>
            <person name="Lalanne C."/>
            <person name="Gautier V."/>
            <person name="Ament-Velasquez S.L."/>
            <person name="Kruys A."/>
            <person name="Hutchinson M.I."/>
            <person name="Powell A.J."/>
            <person name="Barry K."/>
            <person name="Miller A.N."/>
            <person name="Grigoriev I.V."/>
            <person name="Debuchy R."/>
            <person name="Gladieux P."/>
            <person name="Hiltunen Thoren M."/>
            <person name="Johannesson H."/>
        </authorList>
    </citation>
    <scope>NUCLEOTIDE SEQUENCE [LARGE SCALE GENOMIC DNA]</scope>
    <source>
        <strain evidence="6">CBS 284.82</strain>
    </source>
</reference>
<feature type="compositionally biased region" description="Pro residues" evidence="1">
    <location>
        <begin position="670"/>
        <end position="683"/>
    </location>
</feature>
<feature type="transmembrane region" description="Helical" evidence="2">
    <location>
        <begin position="421"/>
        <end position="439"/>
    </location>
</feature>
<feature type="compositionally biased region" description="Basic and acidic residues" evidence="1">
    <location>
        <begin position="748"/>
        <end position="770"/>
    </location>
</feature>
<keyword evidence="2" id="KW-0812">Transmembrane</keyword>
<dbReference type="GO" id="GO:0055085">
    <property type="term" value="P:transmembrane transport"/>
    <property type="evidence" value="ECO:0007669"/>
    <property type="project" value="TreeGrafter"/>
</dbReference>
<feature type="region of interest" description="Disordered" evidence="1">
    <location>
        <begin position="547"/>
        <end position="576"/>
    </location>
</feature>
<proteinExistence type="predicted"/>
<dbReference type="PANTHER" id="PTHR31145:SF8">
    <property type="entry name" value="INTEGRAL MEMBRANE PROTEIN (AFU_ORTHOLOGUE AFUA_2G17475)"/>
    <property type="match status" value="1"/>
</dbReference>
<organism evidence="5 6">
    <name type="scientific">Parachaetomium inaequale</name>
    <dbReference type="NCBI Taxonomy" id="2588326"/>
    <lineage>
        <taxon>Eukaryota</taxon>
        <taxon>Fungi</taxon>
        <taxon>Dikarya</taxon>
        <taxon>Ascomycota</taxon>
        <taxon>Pezizomycotina</taxon>
        <taxon>Sordariomycetes</taxon>
        <taxon>Sordariomycetidae</taxon>
        <taxon>Sordariales</taxon>
        <taxon>Chaetomiaceae</taxon>
        <taxon>Parachaetomium</taxon>
    </lineage>
</organism>
<dbReference type="AlphaFoldDB" id="A0AAN6SSU4"/>
<feature type="transmembrane region" description="Helical" evidence="2">
    <location>
        <begin position="394"/>
        <end position="415"/>
    </location>
</feature>
<feature type="region of interest" description="Disordered" evidence="1">
    <location>
        <begin position="596"/>
        <end position="687"/>
    </location>
</feature>
<dbReference type="InterPro" id="IPR010308">
    <property type="entry name" value="TRP_C"/>
</dbReference>
<evidence type="ECO:0000256" key="2">
    <source>
        <dbReference type="SAM" id="Phobius"/>
    </source>
</evidence>
<feature type="domain" description="TRP C-terminal" evidence="4">
    <location>
        <begin position="396"/>
        <end position="506"/>
    </location>
</feature>
<dbReference type="Pfam" id="PF06011">
    <property type="entry name" value="TRP"/>
    <property type="match status" value="1"/>
</dbReference>
<sequence length="770" mass="83179">MALIAGTLPAPALIIAVLAFIAALIPPAADAAYVQSIPCSGGRGAKQALEHLWPTSSRARVLPSDDSSPQSDARLELEIHADYKGKATCAELLADGPPYVTIMLDGLDLSKTSTVRPSNWTCLSYTDRPAWEQQYLAAQTSDIRFIAQHDLGVLGLLPAFSARFIFFLGALTLRYPGFYQPVTSLFHWSALFNPTGPFGQDWRYDRVKDGIYEINGTLTGSYGLELMSQITGGPVTMDVWYNMVVIVAVIIAVLAVFMLAHKSVSHLVQPPSFSSPPDQGLGQGPAPAPDSAVARGMWNVLRVVLSYFLAPIVAISAYQLDNLLLPTYHLALAALLIVLVIIGLTWMWRSAPSNQLWVLLLDSSKRYHRVRTDDPDNDRGPDRGPDQPGKQRDIFAGIFFAVAFIRGAAVGGLQFAPLPQVIVLAVTELALLVSTVVLWPPQRWALSVSMWSGAARLVVVALTAAFLPEVDAKISARSRVGIVILVIHAAVLALGCVMPAIIRLAIIVYSRWAATGGPEIYGLSQLGRRHNAVNNLSVDIPSPIAGSTYNPRRADSPASYRSHSPRSPSDGSRIGLYINQHSSPDALYLQAVPQNHYFRPPRSSSSTSQRRSYAASSNISSTTSQSRRSAHRRVGSPTTVTSSSSIIPARPRRSDTSTSDGTISDTSQPPLLPLVSPTPPLPAQSPDYSVREADLYYGHGRPHRAENFGDAAAAGASTAETPSPHHQKSTVRRVMSGMRDQLTGRKSGSVEKEPAHKGFEVRRPPRPADS</sequence>
<dbReference type="PANTHER" id="PTHR31145">
    <property type="entry name" value="INTEGRAL MEMBRANE PROTEIN (AFU_ORTHOLOGUE AFUA_7G01610)"/>
    <property type="match status" value="1"/>
</dbReference>
<keyword evidence="2" id="KW-0472">Membrane</keyword>
<feature type="chain" id="PRO_5042827178" description="TRP C-terminal domain-containing protein" evidence="3">
    <location>
        <begin position="32"/>
        <end position="770"/>
    </location>
</feature>
<dbReference type="InterPro" id="IPR040241">
    <property type="entry name" value="TRP_Flc/Pkd2-like"/>
</dbReference>
<protein>
    <recommendedName>
        <fullName evidence="4">TRP C-terminal domain-containing protein</fullName>
    </recommendedName>
</protein>
<feature type="compositionally biased region" description="Polar residues" evidence="1">
    <location>
        <begin position="559"/>
        <end position="570"/>
    </location>
</feature>
<feature type="transmembrane region" description="Helical" evidence="2">
    <location>
        <begin position="480"/>
        <end position="502"/>
    </location>
</feature>
<feature type="compositionally biased region" description="Low complexity" evidence="1">
    <location>
        <begin position="636"/>
        <end position="649"/>
    </location>
</feature>
<feature type="signal peptide" evidence="3">
    <location>
        <begin position="1"/>
        <end position="31"/>
    </location>
</feature>
<evidence type="ECO:0000313" key="6">
    <source>
        <dbReference type="Proteomes" id="UP001303115"/>
    </source>
</evidence>
<evidence type="ECO:0000313" key="5">
    <source>
        <dbReference type="EMBL" id="KAK4040821.1"/>
    </source>
</evidence>
<dbReference type="Proteomes" id="UP001303115">
    <property type="component" value="Unassembled WGS sequence"/>
</dbReference>
<feature type="region of interest" description="Disordered" evidence="1">
    <location>
        <begin position="712"/>
        <end position="770"/>
    </location>
</feature>